<feature type="transmembrane region" description="Helical" evidence="7">
    <location>
        <begin position="14"/>
        <end position="30"/>
    </location>
</feature>
<dbReference type="InterPro" id="IPR001046">
    <property type="entry name" value="NRAMP_fam"/>
</dbReference>
<organism evidence="8">
    <name type="scientific">Hydrogenovibrio crunogenus (strain DSM 25203 / XCL-2)</name>
    <name type="common">Thiomicrospira crunogena</name>
    <dbReference type="NCBI Taxonomy" id="317025"/>
    <lineage>
        <taxon>Bacteria</taxon>
        <taxon>Pseudomonadati</taxon>
        <taxon>Pseudomonadota</taxon>
        <taxon>Gammaproteobacteria</taxon>
        <taxon>Thiotrichales</taxon>
        <taxon>Piscirickettsiaceae</taxon>
        <taxon>Hydrogenovibrio</taxon>
    </lineage>
</organism>
<evidence type="ECO:0000256" key="2">
    <source>
        <dbReference type="ARBA" id="ARBA00022448"/>
    </source>
</evidence>
<keyword evidence="3 7" id="KW-0812">Transmembrane</keyword>
<keyword evidence="2" id="KW-0813">Transport</keyword>
<evidence type="ECO:0000256" key="6">
    <source>
        <dbReference type="ARBA" id="ARBA00023136"/>
    </source>
</evidence>
<feature type="transmembrane region" description="Helical" evidence="7">
    <location>
        <begin position="355"/>
        <end position="374"/>
    </location>
</feature>
<accession>Q31GI7</accession>
<feature type="transmembrane region" description="Helical" evidence="7">
    <location>
        <begin position="331"/>
        <end position="349"/>
    </location>
</feature>
<comment type="subcellular location">
    <subcellularLocation>
        <location evidence="1">Membrane</location>
        <topology evidence="1">Multi-pass membrane protein</topology>
    </subcellularLocation>
</comment>
<evidence type="ECO:0000313" key="8">
    <source>
        <dbReference type="EMBL" id="ABB41736.1"/>
    </source>
</evidence>
<dbReference type="NCBIfam" id="NF037982">
    <property type="entry name" value="Nramp_1"/>
    <property type="match status" value="1"/>
</dbReference>
<evidence type="ECO:0000256" key="5">
    <source>
        <dbReference type="ARBA" id="ARBA00022989"/>
    </source>
</evidence>
<dbReference type="PANTHER" id="PTHR11706:SF33">
    <property type="entry name" value="NATURAL RESISTANCE-ASSOCIATED MACROPHAGE PROTEIN 2"/>
    <property type="match status" value="1"/>
</dbReference>
<keyword evidence="4" id="KW-0769">Symport</keyword>
<feature type="transmembrane region" description="Helical" evidence="7">
    <location>
        <begin position="93"/>
        <end position="117"/>
    </location>
</feature>
<keyword evidence="6 7" id="KW-0472">Membrane</keyword>
<dbReference type="EMBL" id="CP000109">
    <property type="protein sequence ID" value="ABB41736.1"/>
    <property type="molecule type" value="Genomic_DNA"/>
</dbReference>
<dbReference type="NCBIfam" id="TIGR01197">
    <property type="entry name" value="nramp"/>
    <property type="match status" value="1"/>
</dbReference>
<dbReference type="PRINTS" id="PR00447">
    <property type="entry name" value="NATRESASSCMP"/>
</dbReference>
<dbReference type="GO" id="GO:0005886">
    <property type="term" value="C:plasma membrane"/>
    <property type="evidence" value="ECO:0007669"/>
    <property type="project" value="TreeGrafter"/>
</dbReference>
<feature type="transmembrane region" description="Helical" evidence="7">
    <location>
        <begin position="50"/>
        <end position="72"/>
    </location>
</feature>
<protein>
    <submittedName>
        <fullName evidence="8">Metal ion (Mn2+-iron) transporter (Nramp) family transporter</fullName>
    </submittedName>
</protein>
<evidence type="ECO:0000256" key="7">
    <source>
        <dbReference type="SAM" id="Phobius"/>
    </source>
</evidence>
<feature type="transmembrane region" description="Helical" evidence="7">
    <location>
        <begin position="154"/>
        <end position="173"/>
    </location>
</feature>
<dbReference type="AlphaFoldDB" id="Q31GI7"/>
<proteinExistence type="predicted"/>
<dbReference type="KEGG" id="tcx:Tcr_1141"/>
<dbReference type="GO" id="GO:0015086">
    <property type="term" value="F:cadmium ion transmembrane transporter activity"/>
    <property type="evidence" value="ECO:0007669"/>
    <property type="project" value="TreeGrafter"/>
</dbReference>
<dbReference type="PANTHER" id="PTHR11706">
    <property type="entry name" value="SOLUTE CARRIER PROTEIN FAMILY 11 MEMBER"/>
    <property type="match status" value="1"/>
</dbReference>
<dbReference type="GO" id="GO:0005384">
    <property type="term" value="F:manganese ion transmembrane transporter activity"/>
    <property type="evidence" value="ECO:0007669"/>
    <property type="project" value="TreeGrafter"/>
</dbReference>
<dbReference type="Pfam" id="PF01566">
    <property type="entry name" value="Nramp"/>
    <property type="match status" value="1"/>
</dbReference>
<dbReference type="GO" id="GO:0034755">
    <property type="term" value="P:iron ion transmembrane transport"/>
    <property type="evidence" value="ECO:0007669"/>
    <property type="project" value="TreeGrafter"/>
</dbReference>
<dbReference type="STRING" id="317025.Tcr_1141"/>
<keyword evidence="5 7" id="KW-1133">Transmembrane helix</keyword>
<dbReference type="NCBIfam" id="NF001923">
    <property type="entry name" value="PRK00701.1"/>
    <property type="match status" value="1"/>
</dbReference>
<evidence type="ECO:0000256" key="1">
    <source>
        <dbReference type="ARBA" id="ARBA00004141"/>
    </source>
</evidence>
<dbReference type="eggNOG" id="COG1914">
    <property type="taxonomic scope" value="Bacteria"/>
</dbReference>
<name>Q31GI7_HYDCU</name>
<feature type="transmembrane region" description="Helical" evidence="7">
    <location>
        <begin position="242"/>
        <end position="263"/>
    </location>
</feature>
<feature type="transmembrane region" description="Helical" evidence="7">
    <location>
        <begin position="283"/>
        <end position="310"/>
    </location>
</feature>
<reference evidence="8" key="1">
    <citation type="submission" date="2006-07" db="EMBL/GenBank/DDBJ databases">
        <title>Complete sequence of Thiomicrospira crunogena XCL-2.</title>
        <authorList>
            <consortium name="US DOE Joint Genome Institute"/>
            <person name="Copeland A."/>
            <person name="Lucas S."/>
            <person name="Lapidus A."/>
            <person name="Barry K."/>
            <person name="Detter J.C."/>
            <person name="Glavina del Rio T."/>
            <person name="Hammon N."/>
            <person name="Israni S."/>
            <person name="Dalin E."/>
            <person name="Tice H."/>
            <person name="Pitluck S."/>
            <person name="Chain P."/>
            <person name="Malfatti S."/>
            <person name="Shin M."/>
            <person name="Vergez L."/>
            <person name="Schmutz J."/>
            <person name="Larimer F."/>
            <person name="Land M."/>
            <person name="Hauser L."/>
            <person name="Kyrpides N."/>
            <person name="Lykidis A."/>
            <person name="Scott K.M."/>
            <person name="Sievert S."/>
            <person name="Kerfeld C."/>
            <person name="Freyermuth S."/>
            <person name="Dobrinski K."/>
            <person name="Boller A."/>
            <person name="Fitzpatrick K."/>
            <person name="Thoma P."/>
            <person name="Moore J."/>
            <person name="Richardson P."/>
        </authorList>
    </citation>
    <scope>NUCLEOTIDE SEQUENCE</scope>
    <source>
        <strain evidence="8">XCL-2</strain>
    </source>
</reference>
<feature type="transmembrane region" description="Helical" evidence="7">
    <location>
        <begin position="123"/>
        <end position="142"/>
    </location>
</feature>
<feature type="transmembrane region" description="Helical" evidence="7">
    <location>
        <begin position="193"/>
        <end position="214"/>
    </location>
</feature>
<sequence length="425" mass="46578">MDYQDAEKMQHQRSFWYFLGPAFLVSVGYMDPGNWATSIEAGSRYGYDLLWVITLASLVAILMQLLSAKLGIATGKNLAQMIRVQHPGKGGTFLLSSAALAMVATDLAEFLGVAVALNLLFDIPLVAAIFLTIFDVLLILWLERFGFRWVEVTIFAFVATIGLGYVVELWLVQPDWVEVAQALAVPNDTIMDTTALFIAMGILGATVMPHNLYLHSHQVTTRSNLAGDALQRFYKMMKWDTILALTAAWVVNSAILIMASAAFHEKGLLITDIDEAYHTLGPLLGSSAALTFAIALLASGIASSATGTLAGQIVFESFFKKRPINILKIRVYIRLATMIPAAIAILLSAKPLSLLVLSQVILSMQLPFAVIPLVMMTSNTTLMGDLVNQPKTKLMAWTATVIIVALNLWLLGMLFWEGFHKMNLH</sequence>
<dbReference type="HOGENOM" id="CLU_020088_2_0_6"/>
<evidence type="ECO:0000256" key="3">
    <source>
        <dbReference type="ARBA" id="ARBA00022692"/>
    </source>
</evidence>
<dbReference type="GO" id="GO:0015293">
    <property type="term" value="F:symporter activity"/>
    <property type="evidence" value="ECO:0007669"/>
    <property type="project" value="UniProtKB-KW"/>
</dbReference>
<gene>
    <name evidence="8" type="ordered locus">Tcr_1141</name>
</gene>
<feature type="transmembrane region" description="Helical" evidence="7">
    <location>
        <begin position="394"/>
        <end position="416"/>
    </location>
</feature>
<evidence type="ECO:0000256" key="4">
    <source>
        <dbReference type="ARBA" id="ARBA00022847"/>
    </source>
</evidence>